<dbReference type="PANTHER" id="PTHR42718">
    <property type="entry name" value="MAJOR FACILITATOR SUPERFAMILY MULTIDRUG TRANSPORTER MFSC"/>
    <property type="match status" value="1"/>
</dbReference>
<dbReference type="InterPro" id="IPR020846">
    <property type="entry name" value="MFS_dom"/>
</dbReference>
<name>A0ABX6A601_9MICO</name>
<dbReference type="Gene3D" id="1.20.1720.10">
    <property type="entry name" value="Multidrug resistance protein D"/>
    <property type="match status" value="1"/>
</dbReference>
<evidence type="ECO:0000256" key="2">
    <source>
        <dbReference type="ARBA" id="ARBA00022448"/>
    </source>
</evidence>
<reference evidence="9 10" key="1">
    <citation type="submission" date="2019-09" db="EMBL/GenBank/DDBJ databases">
        <title>FDA dAtabase for Regulatory Grade micrObial Sequences (FDA-ARGOS): Supporting development and validation of Infectious Disease Dx tests.</title>
        <authorList>
            <person name="Sciortino C."/>
            <person name="Tallon L."/>
            <person name="Sadzewicz L."/>
            <person name="Vavikolanu K."/>
            <person name="Mehta A."/>
            <person name="Aluvathingal J."/>
            <person name="Nadendla S."/>
            <person name="Nandy P."/>
            <person name="Geyer C."/>
            <person name="Yan Y."/>
            <person name="Sichtig H."/>
        </authorList>
    </citation>
    <scope>NUCLEOTIDE SEQUENCE [LARGE SCALE GENOMIC DNA]</scope>
    <source>
        <strain evidence="9 10">FDAARGOS_640</strain>
    </source>
</reference>
<keyword evidence="5 7" id="KW-1133">Transmembrane helix</keyword>
<evidence type="ECO:0000256" key="7">
    <source>
        <dbReference type="SAM" id="Phobius"/>
    </source>
</evidence>
<keyword evidence="2" id="KW-0813">Transport</keyword>
<evidence type="ECO:0000256" key="6">
    <source>
        <dbReference type="ARBA" id="ARBA00023136"/>
    </source>
</evidence>
<evidence type="ECO:0000256" key="1">
    <source>
        <dbReference type="ARBA" id="ARBA00004651"/>
    </source>
</evidence>
<dbReference type="PROSITE" id="PS50850">
    <property type="entry name" value="MFS"/>
    <property type="match status" value="1"/>
</dbReference>
<gene>
    <name evidence="9" type="ORF">FOB48_06570</name>
</gene>
<accession>A0ABX6A601</accession>
<feature type="transmembrane region" description="Helical" evidence="7">
    <location>
        <begin position="125"/>
        <end position="143"/>
    </location>
</feature>
<evidence type="ECO:0000313" key="9">
    <source>
        <dbReference type="EMBL" id="QEU11996.1"/>
    </source>
</evidence>
<keyword evidence="3" id="KW-1003">Cell membrane</keyword>
<feature type="transmembrane region" description="Helical" evidence="7">
    <location>
        <begin position="90"/>
        <end position="113"/>
    </location>
</feature>
<evidence type="ECO:0000259" key="8">
    <source>
        <dbReference type="PROSITE" id="PS50850"/>
    </source>
</evidence>
<dbReference type="InterPro" id="IPR011701">
    <property type="entry name" value="MFS"/>
</dbReference>
<proteinExistence type="predicted"/>
<feature type="transmembrane region" description="Helical" evidence="7">
    <location>
        <begin position="66"/>
        <end position="84"/>
    </location>
</feature>
<dbReference type="EMBL" id="CP044108">
    <property type="protein sequence ID" value="QEU11996.1"/>
    <property type="molecule type" value="Genomic_DNA"/>
</dbReference>
<sequence length="144" mass="15279">MLTAVSLGLLLATVDTSILYVVVPLLTDELSASVSESLWIINMYPLVMTGLLLGTGTLGDRFVHKLVFQIGISAFGIASLLEAFSPNVWVLIVARALLAVGAALMLPATLAIVRFTFEDEDERNVAIAVWSSVSIGGIAFVTGR</sequence>
<evidence type="ECO:0000313" key="10">
    <source>
        <dbReference type="Proteomes" id="UP000323865"/>
    </source>
</evidence>
<keyword evidence="4 7" id="KW-0812">Transmembrane</keyword>
<feature type="transmembrane region" description="Helical" evidence="7">
    <location>
        <begin position="40"/>
        <end position="59"/>
    </location>
</feature>
<evidence type="ECO:0000256" key="5">
    <source>
        <dbReference type="ARBA" id="ARBA00022989"/>
    </source>
</evidence>
<comment type="subcellular location">
    <subcellularLocation>
        <location evidence="1">Cell membrane</location>
        <topology evidence="1">Multi-pass membrane protein</topology>
    </subcellularLocation>
</comment>
<keyword evidence="6 7" id="KW-0472">Membrane</keyword>
<evidence type="ECO:0000256" key="3">
    <source>
        <dbReference type="ARBA" id="ARBA00022475"/>
    </source>
</evidence>
<dbReference type="PANTHER" id="PTHR42718:SF47">
    <property type="entry name" value="METHYL VIOLOGEN RESISTANCE PROTEIN SMVA"/>
    <property type="match status" value="1"/>
</dbReference>
<keyword evidence="10" id="KW-1185">Reference proteome</keyword>
<dbReference type="Proteomes" id="UP000323865">
    <property type="component" value="Chromosome"/>
</dbReference>
<organism evidence="9 10">
    <name type="scientific">Dermabacter vaginalis</name>
    <dbReference type="NCBI Taxonomy" id="1630135"/>
    <lineage>
        <taxon>Bacteria</taxon>
        <taxon>Bacillati</taxon>
        <taxon>Actinomycetota</taxon>
        <taxon>Actinomycetes</taxon>
        <taxon>Micrococcales</taxon>
        <taxon>Dermabacteraceae</taxon>
        <taxon>Dermabacter</taxon>
    </lineage>
</organism>
<dbReference type="SUPFAM" id="SSF103473">
    <property type="entry name" value="MFS general substrate transporter"/>
    <property type="match status" value="1"/>
</dbReference>
<feature type="domain" description="Major facilitator superfamily (MFS) profile" evidence="8">
    <location>
        <begin position="1"/>
        <end position="144"/>
    </location>
</feature>
<dbReference type="RefSeq" id="WP_074296844.1">
    <property type="nucleotide sequence ID" value="NZ_CP044108.1"/>
</dbReference>
<protein>
    <submittedName>
        <fullName evidence="9">MFS transporter</fullName>
    </submittedName>
</protein>
<evidence type="ECO:0000256" key="4">
    <source>
        <dbReference type="ARBA" id="ARBA00022692"/>
    </source>
</evidence>
<dbReference type="InterPro" id="IPR036259">
    <property type="entry name" value="MFS_trans_sf"/>
</dbReference>
<dbReference type="Pfam" id="PF07690">
    <property type="entry name" value="MFS_1"/>
    <property type="match status" value="1"/>
</dbReference>